<keyword evidence="1" id="KW-0472">Membrane</keyword>
<feature type="transmembrane region" description="Helical" evidence="1">
    <location>
        <begin position="81"/>
        <end position="99"/>
    </location>
</feature>
<reference evidence="3" key="1">
    <citation type="submission" date="2021-11" db="EMBL/GenBank/DDBJ databases">
        <title>Cultivation dependent microbiological survey of springs from the worlds oldest radium mine currently devoted to the extraction of radon-saturated water.</title>
        <authorList>
            <person name="Kapinusova G."/>
            <person name="Smrhova T."/>
            <person name="Strejcek M."/>
            <person name="Suman J."/>
            <person name="Jani K."/>
            <person name="Pajer P."/>
            <person name="Uhlik O."/>
        </authorList>
    </citation>
    <scope>NUCLEOTIDE SEQUENCE [LARGE SCALE GENOMIC DNA]</scope>
    <source>
        <strain evidence="3">J379</strain>
    </source>
</reference>
<accession>A0ABY5PHN7</accession>
<evidence type="ECO:0000256" key="1">
    <source>
        <dbReference type="SAM" id="Phobius"/>
    </source>
</evidence>
<dbReference type="Proteomes" id="UP001058860">
    <property type="component" value="Chromosome"/>
</dbReference>
<sequence length="154" mass="16379">MTFYEFVLFVHITGVVVAFGVTFAYPLMGAFVARTDPRSLPTFHRAQAFVGRTIISGGMLIVFVAGAYLATDADVWSEMWVSIPLLILIVLGGLGGMFFGPQETKAAELAERDLAAGGELSAEYQAVAGRIATVGKVASLLILVAVFFMTVKPG</sequence>
<feature type="transmembrane region" description="Helical" evidence="1">
    <location>
        <begin position="49"/>
        <end position="69"/>
    </location>
</feature>
<keyword evidence="1" id="KW-1133">Transmembrane helix</keyword>
<name>A0ABY5PHN7_9ACTN</name>
<dbReference type="RefSeq" id="WP_353864650.1">
    <property type="nucleotide sequence ID" value="NZ_CP088295.1"/>
</dbReference>
<dbReference type="InterPro" id="IPR018729">
    <property type="entry name" value="DUF2269_transmembrane"/>
</dbReference>
<proteinExistence type="predicted"/>
<feature type="transmembrane region" description="Helical" evidence="1">
    <location>
        <begin position="131"/>
        <end position="151"/>
    </location>
</feature>
<keyword evidence="3" id="KW-1185">Reference proteome</keyword>
<gene>
    <name evidence="2" type="ORF">LRS13_01115</name>
</gene>
<organism evidence="2 3">
    <name type="scientific">Svornostia abyssi</name>
    <dbReference type="NCBI Taxonomy" id="2898438"/>
    <lineage>
        <taxon>Bacteria</taxon>
        <taxon>Bacillati</taxon>
        <taxon>Actinomycetota</taxon>
        <taxon>Thermoleophilia</taxon>
        <taxon>Solirubrobacterales</taxon>
        <taxon>Baekduiaceae</taxon>
        <taxon>Svornostia</taxon>
    </lineage>
</organism>
<keyword evidence="1" id="KW-0812">Transmembrane</keyword>
<evidence type="ECO:0000313" key="3">
    <source>
        <dbReference type="Proteomes" id="UP001058860"/>
    </source>
</evidence>
<evidence type="ECO:0000313" key="2">
    <source>
        <dbReference type="EMBL" id="UUY04158.1"/>
    </source>
</evidence>
<dbReference type="Pfam" id="PF10027">
    <property type="entry name" value="DUF2269"/>
    <property type="match status" value="1"/>
</dbReference>
<protein>
    <submittedName>
        <fullName evidence="2">DUF2269 family protein</fullName>
    </submittedName>
</protein>
<feature type="transmembrane region" description="Helical" evidence="1">
    <location>
        <begin position="6"/>
        <end position="28"/>
    </location>
</feature>
<dbReference type="EMBL" id="CP088295">
    <property type="protein sequence ID" value="UUY04158.1"/>
    <property type="molecule type" value="Genomic_DNA"/>
</dbReference>